<evidence type="ECO:0000256" key="1">
    <source>
        <dbReference type="SAM" id="MobiDB-lite"/>
    </source>
</evidence>
<reference evidence="3" key="1">
    <citation type="submission" date="2018-11" db="EMBL/GenBank/DDBJ databases">
        <title>Complete genome sequence of Paenibacillus sp. ML311-T8.</title>
        <authorList>
            <person name="Nam Y.-D."/>
            <person name="Kang J."/>
            <person name="Chung W.-H."/>
            <person name="Park Y.S."/>
        </authorList>
    </citation>
    <scope>NUCLEOTIDE SEQUENCE [LARGE SCALE GENOMIC DNA]</scope>
    <source>
        <strain evidence="3">ML311-T8</strain>
    </source>
</reference>
<dbReference type="AlphaFoldDB" id="A0A6B8RLE7"/>
<evidence type="ECO:0000313" key="2">
    <source>
        <dbReference type="EMBL" id="QGQ96452.1"/>
    </source>
</evidence>
<feature type="region of interest" description="Disordered" evidence="1">
    <location>
        <begin position="46"/>
        <end position="71"/>
    </location>
</feature>
<organism evidence="2 3">
    <name type="scientific">Paenibacillus psychroresistens</name>
    <dbReference type="NCBI Taxonomy" id="1778678"/>
    <lineage>
        <taxon>Bacteria</taxon>
        <taxon>Bacillati</taxon>
        <taxon>Bacillota</taxon>
        <taxon>Bacilli</taxon>
        <taxon>Bacillales</taxon>
        <taxon>Paenibacillaceae</taxon>
        <taxon>Paenibacillus</taxon>
    </lineage>
</organism>
<dbReference type="EMBL" id="CP034235">
    <property type="protein sequence ID" value="QGQ96452.1"/>
    <property type="molecule type" value="Genomic_DNA"/>
</dbReference>
<evidence type="ECO:0000313" key="3">
    <source>
        <dbReference type="Proteomes" id="UP000426246"/>
    </source>
</evidence>
<dbReference type="RefSeq" id="WP_155701488.1">
    <property type="nucleotide sequence ID" value="NZ_CP034235.1"/>
</dbReference>
<dbReference type="OrthoDB" id="2679121at2"/>
<dbReference type="KEGG" id="ppsc:EHS13_16955"/>
<protein>
    <submittedName>
        <fullName evidence="2">Uncharacterized protein</fullName>
    </submittedName>
</protein>
<accession>A0A6B8RLE7</accession>
<keyword evidence="3" id="KW-1185">Reference proteome</keyword>
<gene>
    <name evidence="2" type="ORF">EHS13_16955</name>
</gene>
<feature type="region of interest" description="Disordered" evidence="1">
    <location>
        <begin position="1"/>
        <end position="22"/>
    </location>
</feature>
<proteinExistence type="predicted"/>
<sequence length="71" mass="8258">MGEGKSMDPVSSEDVETDGVYTTEWGREQLLKRGDKFPSDVMMGDTEWKLDRLPNEEQKEKLNHERGKRET</sequence>
<name>A0A6B8RLE7_9BACL</name>
<dbReference type="Proteomes" id="UP000426246">
    <property type="component" value="Chromosome"/>
</dbReference>